<feature type="compositionally biased region" description="Basic and acidic residues" evidence="1">
    <location>
        <begin position="75"/>
        <end position="88"/>
    </location>
</feature>
<protein>
    <submittedName>
        <fullName evidence="2">Uncharacterized protein</fullName>
    </submittedName>
</protein>
<feature type="region of interest" description="Disordered" evidence="1">
    <location>
        <begin position="63"/>
        <end position="88"/>
    </location>
</feature>
<evidence type="ECO:0000313" key="2">
    <source>
        <dbReference type="EMBL" id="CAD8971354.1"/>
    </source>
</evidence>
<name>A0A7S1ECP1_HEMAN</name>
<proteinExistence type="predicted"/>
<gene>
    <name evidence="2" type="ORF">HAND00432_LOCUS22354</name>
</gene>
<evidence type="ECO:0000256" key="1">
    <source>
        <dbReference type="SAM" id="MobiDB-lite"/>
    </source>
</evidence>
<dbReference type="EMBL" id="HBFX01037136">
    <property type="protein sequence ID" value="CAD8971354.1"/>
    <property type="molecule type" value="Transcribed_RNA"/>
</dbReference>
<reference evidence="2" key="1">
    <citation type="submission" date="2021-01" db="EMBL/GenBank/DDBJ databases">
        <authorList>
            <person name="Corre E."/>
            <person name="Pelletier E."/>
            <person name="Niang G."/>
            <person name="Scheremetjew M."/>
            <person name="Finn R."/>
            <person name="Kale V."/>
            <person name="Holt S."/>
            <person name="Cochrane G."/>
            <person name="Meng A."/>
            <person name="Brown T."/>
            <person name="Cohen L."/>
        </authorList>
    </citation>
    <scope>NUCLEOTIDE SEQUENCE</scope>
    <source>
        <strain evidence="2">CCMP644</strain>
    </source>
</reference>
<dbReference type="AlphaFoldDB" id="A0A7S1ECP1"/>
<organism evidence="2">
    <name type="scientific">Hemiselmis andersenii</name>
    <name type="common">Cryptophyte alga</name>
    <dbReference type="NCBI Taxonomy" id="464988"/>
    <lineage>
        <taxon>Eukaryota</taxon>
        <taxon>Cryptophyceae</taxon>
        <taxon>Cryptomonadales</taxon>
        <taxon>Hemiselmidaceae</taxon>
        <taxon>Hemiselmis</taxon>
    </lineage>
</organism>
<accession>A0A7S1ECP1</accession>
<sequence>MVKITLENREAFQDVEERLNNAVQDFVEKPASWLHGSQRKTLRGKLSQITTCFLQKVKRNTRLNDDDWSDDDEPEAKRVKQERIEPEDMQLKSRVEDLKRKVHAASRRVKEHRQTLPSKVVDATRESLAATNNSFQASLAAPAAPAPA</sequence>